<feature type="non-terminal residue" evidence="6">
    <location>
        <position position="1"/>
    </location>
</feature>
<evidence type="ECO:0000256" key="2">
    <source>
        <dbReference type="ARBA" id="ARBA00008376"/>
    </source>
</evidence>
<dbReference type="Proteomes" id="UP000681720">
    <property type="component" value="Unassembled WGS sequence"/>
</dbReference>
<evidence type="ECO:0000256" key="4">
    <source>
        <dbReference type="ARBA" id="ARBA00022490"/>
    </source>
</evidence>
<evidence type="ECO:0000256" key="1">
    <source>
        <dbReference type="ARBA" id="ARBA00004496"/>
    </source>
</evidence>
<evidence type="ECO:0000313" key="6">
    <source>
        <dbReference type="EMBL" id="CAF5067996.1"/>
    </source>
</evidence>
<comment type="caution">
    <text evidence="6">The sequence shown here is derived from an EMBL/GenBank/DDBJ whole genome shotgun (WGS) entry which is preliminary data.</text>
</comment>
<comment type="subcellular location">
    <subcellularLocation>
        <location evidence="1">Cytoplasm</location>
    </subcellularLocation>
</comment>
<dbReference type="Gene3D" id="1.20.120.230">
    <property type="entry name" value="Alpha-catenin/vinculin-like"/>
    <property type="match status" value="1"/>
</dbReference>
<name>A0A8S3ENY4_9BILA</name>
<dbReference type="AlphaFoldDB" id="A0A8S3ENY4"/>
<dbReference type="EMBL" id="CAJOBJ010327556">
    <property type="protein sequence ID" value="CAF5177566.1"/>
    <property type="molecule type" value="Genomic_DNA"/>
</dbReference>
<proteinExistence type="inferred from homology"/>
<dbReference type="EMBL" id="CAJOBH010230039">
    <property type="protein sequence ID" value="CAF5067996.1"/>
    <property type="molecule type" value="Genomic_DNA"/>
</dbReference>
<evidence type="ECO:0000256" key="5">
    <source>
        <dbReference type="ARBA" id="ARBA00023203"/>
    </source>
</evidence>
<reference evidence="6" key="1">
    <citation type="submission" date="2021-02" db="EMBL/GenBank/DDBJ databases">
        <authorList>
            <person name="Nowell W R."/>
        </authorList>
    </citation>
    <scope>NUCLEOTIDE SEQUENCE</scope>
</reference>
<dbReference type="Pfam" id="PF01044">
    <property type="entry name" value="Vinculin"/>
    <property type="match status" value="1"/>
</dbReference>
<dbReference type="GO" id="GO:0007155">
    <property type="term" value="P:cell adhesion"/>
    <property type="evidence" value="ECO:0007669"/>
    <property type="project" value="InterPro"/>
</dbReference>
<dbReference type="GO" id="GO:0005737">
    <property type="term" value="C:cytoplasm"/>
    <property type="evidence" value="ECO:0007669"/>
    <property type="project" value="UniProtKB-SubCell"/>
</dbReference>
<comment type="similarity">
    <text evidence="2">Belongs to the vinculin/alpha-catenin family.</text>
</comment>
<accession>A0A8S3ENY4</accession>
<dbReference type="SUPFAM" id="SSF47220">
    <property type="entry name" value="alpha-catenin/vinculin-like"/>
    <property type="match status" value="1"/>
</dbReference>
<organism evidence="6 8">
    <name type="scientific">Rotaria magnacalcarata</name>
    <dbReference type="NCBI Taxonomy" id="392030"/>
    <lineage>
        <taxon>Eukaryota</taxon>
        <taxon>Metazoa</taxon>
        <taxon>Spiralia</taxon>
        <taxon>Gnathifera</taxon>
        <taxon>Rotifera</taxon>
        <taxon>Eurotatoria</taxon>
        <taxon>Bdelloidea</taxon>
        <taxon>Philodinida</taxon>
        <taxon>Philodinidae</taxon>
        <taxon>Rotaria</taxon>
    </lineage>
</organism>
<gene>
    <name evidence="6" type="ORF">BYL167_LOCUS60186</name>
    <name evidence="7" type="ORF">GIL414_LOCUS68210</name>
</gene>
<dbReference type="InterPro" id="IPR006077">
    <property type="entry name" value="Vinculin/catenin"/>
</dbReference>
<dbReference type="InterPro" id="IPR017997">
    <property type="entry name" value="Vinculin"/>
</dbReference>
<protein>
    <recommendedName>
        <fullName evidence="3">Vinculin</fullName>
    </recommendedName>
</protein>
<dbReference type="GO" id="GO:0051015">
    <property type="term" value="F:actin filament binding"/>
    <property type="evidence" value="ECO:0007669"/>
    <property type="project" value="InterPro"/>
</dbReference>
<keyword evidence="4" id="KW-0963">Cytoplasm</keyword>
<evidence type="ECO:0000313" key="8">
    <source>
        <dbReference type="Proteomes" id="UP000681967"/>
    </source>
</evidence>
<keyword evidence="5" id="KW-0009">Actin-binding</keyword>
<evidence type="ECO:0000313" key="7">
    <source>
        <dbReference type="EMBL" id="CAF5177566.1"/>
    </source>
</evidence>
<sequence>MRFLILIKITCLDSEEDAEATEMLIGNAQNLMQSVKETIKVAEIASDKIRLMDNGIRLRWTRRIVEQKLIMWTCRLLHKSYSSAKLAAVSNEKAKLQSFVSNLTSSGQFSRLLDVVPYEGSSLFDFSSYFQHFSSITTEIKPPMSFGETLLIADTIPSTMKLLNELRSKIALVILSQF</sequence>
<evidence type="ECO:0000256" key="3">
    <source>
        <dbReference type="ARBA" id="ARBA00014125"/>
    </source>
</evidence>
<feature type="non-terminal residue" evidence="6">
    <location>
        <position position="178"/>
    </location>
</feature>
<dbReference type="PANTHER" id="PTHR46180">
    <property type="entry name" value="VINCULIN"/>
    <property type="match status" value="1"/>
</dbReference>
<dbReference type="Proteomes" id="UP000681967">
    <property type="component" value="Unassembled WGS sequence"/>
</dbReference>
<dbReference type="InterPro" id="IPR036723">
    <property type="entry name" value="Alpha-catenin/vinculin-like_sf"/>
</dbReference>